<dbReference type="PANTHER" id="PTHR30404:SF8">
    <property type="entry name" value="AUTOLYSIN PH-RELATED"/>
    <property type="match status" value="1"/>
</dbReference>
<dbReference type="Gene3D" id="3.40.630.40">
    <property type="entry name" value="Zn-dependent exopeptidases"/>
    <property type="match status" value="1"/>
</dbReference>
<dbReference type="SUPFAM" id="SSF69360">
    <property type="entry name" value="Cell wall binding repeat"/>
    <property type="match status" value="1"/>
</dbReference>
<dbReference type="PANTHER" id="PTHR30404">
    <property type="entry name" value="N-ACETYLMURAMOYL-L-ALANINE AMIDASE"/>
    <property type="match status" value="1"/>
</dbReference>
<dbReference type="InterPro" id="IPR002508">
    <property type="entry name" value="MurNAc-LAA_cat"/>
</dbReference>
<gene>
    <name evidence="4" type="primary">lytA</name>
    <name evidence="4" type="ORF">ERS852408_00857</name>
</gene>
<reference evidence="4 5" key="1">
    <citation type="submission" date="2015-09" db="EMBL/GenBank/DDBJ databases">
        <authorList>
            <consortium name="Pathogen Informatics"/>
        </authorList>
    </citation>
    <scope>NUCLEOTIDE SEQUENCE [LARGE SCALE GENOMIC DNA]</scope>
    <source>
        <strain evidence="4 5">2789STDY5608851</strain>
    </source>
</reference>
<dbReference type="CDD" id="cd02696">
    <property type="entry name" value="MurNAc-LAA"/>
    <property type="match status" value="1"/>
</dbReference>
<dbReference type="AlphaFoldDB" id="A0A173ZE93"/>
<name>A0A173ZE93_9FIRM</name>
<dbReference type="RefSeq" id="WP_055194075.1">
    <property type="nucleotide sequence ID" value="NZ_CYYM01000003.1"/>
</dbReference>
<organism evidence="4 5">
    <name type="scientific">Dorea longicatena</name>
    <dbReference type="NCBI Taxonomy" id="88431"/>
    <lineage>
        <taxon>Bacteria</taxon>
        <taxon>Bacillati</taxon>
        <taxon>Bacillota</taxon>
        <taxon>Clostridia</taxon>
        <taxon>Lachnospirales</taxon>
        <taxon>Lachnospiraceae</taxon>
        <taxon>Dorea</taxon>
    </lineage>
</organism>
<sequence length="352" mass="39273">MGVYNVHGGHNRIVPGASHYMDEVTEDRRITAGVIALLKANGHTAYNCTDDTGKTVGANLANIVAKCNTHTVDLDISIHQNAAKVDPGDGKTKGVEVFVYSKNSKAYAAAERVCAKLSALGFTNRGVKISTGLYVLKHTHSPAMLIEVGFVDDKDDANLYNKIGVNAICKAITEGILNKPISGAAKPTAKAGWVHDNTGWWYRNTDGSYPKNQWSQIGGDWYWFDSKGYAIHDTWKQIKGHWYYFKTDCRMVKGWRKVDGKWYYLSKQASKDYPEGSMRDGWLMDGRYWYYLNPKKGGPHGAMCTGFVTVNGQTYYCRPKAEAGYPEGSMVTGKKMIDGKEYYFETDGRMKI</sequence>
<dbReference type="Pfam" id="PF19127">
    <property type="entry name" value="Choline_bind_3"/>
    <property type="match status" value="1"/>
</dbReference>
<dbReference type="GO" id="GO:0009253">
    <property type="term" value="P:peptidoglycan catabolic process"/>
    <property type="evidence" value="ECO:0007669"/>
    <property type="project" value="InterPro"/>
</dbReference>
<feature type="domain" description="MurNAc-LAA" evidence="3">
    <location>
        <begin position="64"/>
        <end position="177"/>
    </location>
</feature>
<dbReference type="SUPFAM" id="SSF53187">
    <property type="entry name" value="Zn-dependent exopeptidases"/>
    <property type="match status" value="1"/>
</dbReference>
<dbReference type="Gene3D" id="2.10.270.10">
    <property type="entry name" value="Cholin Binding"/>
    <property type="match status" value="2"/>
</dbReference>
<dbReference type="EC" id="3.5.1.28" evidence="4"/>
<evidence type="ECO:0000256" key="1">
    <source>
        <dbReference type="ARBA" id="ARBA00022737"/>
    </source>
</evidence>
<dbReference type="PROSITE" id="PS51170">
    <property type="entry name" value="CW"/>
    <property type="match status" value="1"/>
</dbReference>
<dbReference type="InterPro" id="IPR018337">
    <property type="entry name" value="Cell_wall/Cho-bd_repeat"/>
</dbReference>
<dbReference type="EMBL" id="CYYM01000003">
    <property type="protein sequence ID" value="CUN74534.1"/>
    <property type="molecule type" value="Genomic_DNA"/>
</dbReference>
<dbReference type="SMART" id="SM00646">
    <property type="entry name" value="Ami_3"/>
    <property type="match status" value="1"/>
</dbReference>
<keyword evidence="4" id="KW-0378">Hydrolase</keyword>
<evidence type="ECO:0000256" key="2">
    <source>
        <dbReference type="PROSITE-ProRule" id="PRU00591"/>
    </source>
</evidence>
<feature type="repeat" description="Cell wall-binding" evidence="2">
    <location>
        <begin position="211"/>
        <end position="230"/>
    </location>
</feature>
<proteinExistence type="predicted"/>
<evidence type="ECO:0000313" key="5">
    <source>
        <dbReference type="Proteomes" id="UP000095380"/>
    </source>
</evidence>
<accession>A0A173ZE93</accession>
<evidence type="ECO:0000313" key="4">
    <source>
        <dbReference type="EMBL" id="CUN74534.1"/>
    </source>
</evidence>
<keyword evidence="1" id="KW-0677">Repeat</keyword>
<protein>
    <submittedName>
        <fullName evidence="4">Autolysin</fullName>
        <ecNumber evidence="4">3.5.1.28</ecNumber>
    </submittedName>
</protein>
<dbReference type="GO" id="GO:0008745">
    <property type="term" value="F:N-acetylmuramoyl-L-alanine amidase activity"/>
    <property type="evidence" value="ECO:0007669"/>
    <property type="project" value="UniProtKB-EC"/>
</dbReference>
<evidence type="ECO:0000259" key="3">
    <source>
        <dbReference type="SMART" id="SM00646"/>
    </source>
</evidence>
<dbReference type="InterPro" id="IPR050695">
    <property type="entry name" value="N-acetylmuramoyl_amidase_3"/>
</dbReference>
<dbReference type="GO" id="GO:0030288">
    <property type="term" value="C:outer membrane-bounded periplasmic space"/>
    <property type="evidence" value="ECO:0007669"/>
    <property type="project" value="TreeGrafter"/>
</dbReference>
<dbReference type="Pfam" id="PF01520">
    <property type="entry name" value="Amidase_3"/>
    <property type="match status" value="1"/>
</dbReference>
<dbReference type="Proteomes" id="UP000095380">
    <property type="component" value="Unassembled WGS sequence"/>
</dbReference>
<dbReference type="Pfam" id="PF01473">
    <property type="entry name" value="Choline_bind_1"/>
    <property type="match status" value="3"/>
</dbReference>